<comment type="caution">
    <text evidence="2">The sequence shown here is derived from an EMBL/GenBank/DDBJ whole genome shotgun (WGS) entry which is preliminary data.</text>
</comment>
<reference evidence="2" key="1">
    <citation type="journal article" date="2020" name="Fungal Divers.">
        <title>Resolving the Mortierellaceae phylogeny through synthesis of multi-gene phylogenetics and phylogenomics.</title>
        <authorList>
            <person name="Vandepol N."/>
            <person name="Liber J."/>
            <person name="Desiro A."/>
            <person name="Na H."/>
            <person name="Kennedy M."/>
            <person name="Barry K."/>
            <person name="Grigoriev I.V."/>
            <person name="Miller A.N."/>
            <person name="O'Donnell K."/>
            <person name="Stajich J.E."/>
            <person name="Bonito G."/>
        </authorList>
    </citation>
    <scope>NUCLEOTIDE SEQUENCE</scope>
    <source>
        <strain evidence="2">NRRL 6426</strain>
    </source>
</reference>
<dbReference type="Pfam" id="PF08634">
    <property type="entry name" value="Pet127"/>
    <property type="match status" value="1"/>
</dbReference>
<protein>
    <recommendedName>
        <fullName evidence="4">Pet127-domain-containing protein</fullName>
    </recommendedName>
</protein>
<dbReference type="Proteomes" id="UP000748756">
    <property type="component" value="Unassembled WGS sequence"/>
</dbReference>
<dbReference type="PANTHER" id="PTHR31014">
    <property type="entry name" value="MITOCHONDRIAL TRANSLATION SYSTEM COMPONENT PET127-RELATED"/>
    <property type="match status" value="1"/>
</dbReference>
<dbReference type="EMBL" id="JAAAUQ010000898">
    <property type="protein sequence ID" value="KAF9146684.1"/>
    <property type="molecule type" value="Genomic_DNA"/>
</dbReference>
<feature type="region of interest" description="Disordered" evidence="1">
    <location>
        <begin position="1122"/>
        <end position="1189"/>
    </location>
</feature>
<feature type="compositionally biased region" description="Polar residues" evidence="1">
    <location>
        <begin position="189"/>
        <end position="200"/>
    </location>
</feature>
<dbReference type="OrthoDB" id="10249045at2759"/>
<dbReference type="GO" id="GO:0000964">
    <property type="term" value="P:mitochondrial RNA 5'-end processing"/>
    <property type="evidence" value="ECO:0007669"/>
    <property type="project" value="TreeGrafter"/>
</dbReference>
<dbReference type="PANTHER" id="PTHR31014:SF0">
    <property type="entry name" value="MITOCHONDRIAL TRANSLATION SYSTEM COMPONENT PET127-RELATED"/>
    <property type="match status" value="1"/>
</dbReference>
<feature type="compositionally biased region" description="Polar residues" evidence="1">
    <location>
        <begin position="136"/>
        <end position="150"/>
    </location>
</feature>
<feature type="compositionally biased region" description="Basic and acidic residues" evidence="1">
    <location>
        <begin position="1123"/>
        <end position="1140"/>
    </location>
</feature>
<accession>A0A9P5RV87</accession>
<evidence type="ECO:0000256" key="1">
    <source>
        <dbReference type="SAM" id="MobiDB-lite"/>
    </source>
</evidence>
<feature type="region of interest" description="Disordered" evidence="1">
    <location>
        <begin position="857"/>
        <end position="882"/>
    </location>
</feature>
<feature type="compositionally biased region" description="Polar residues" evidence="1">
    <location>
        <begin position="869"/>
        <end position="882"/>
    </location>
</feature>
<feature type="region of interest" description="Disordered" evidence="1">
    <location>
        <begin position="189"/>
        <end position="215"/>
    </location>
</feature>
<organism evidence="2 3">
    <name type="scientific">Linnemannia schmuckeri</name>
    <dbReference type="NCBI Taxonomy" id="64567"/>
    <lineage>
        <taxon>Eukaryota</taxon>
        <taxon>Fungi</taxon>
        <taxon>Fungi incertae sedis</taxon>
        <taxon>Mucoromycota</taxon>
        <taxon>Mortierellomycotina</taxon>
        <taxon>Mortierellomycetes</taxon>
        <taxon>Mortierellales</taxon>
        <taxon>Mortierellaceae</taxon>
        <taxon>Linnemannia</taxon>
    </lineage>
</organism>
<feature type="compositionally biased region" description="Gly residues" evidence="1">
    <location>
        <begin position="85"/>
        <end position="94"/>
    </location>
</feature>
<keyword evidence="3" id="KW-1185">Reference proteome</keyword>
<feature type="region of interest" description="Disordered" evidence="1">
    <location>
        <begin position="800"/>
        <end position="820"/>
    </location>
</feature>
<dbReference type="AlphaFoldDB" id="A0A9P5RV87"/>
<evidence type="ECO:0000313" key="3">
    <source>
        <dbReference type="Proteomes" id="UP000748756"/>
    </source>
</evidence>
<name>A0A9P5RV87_9FUNG</name>
<dbReference type="GO" id="GO:0005740">
    <property type="term" value="C:mitochondrial envelope"/>
    <property type="evidence" value="ECO:0007669"/>
    <property type="project" value="TreeGrafter"/>
</dbReference>
<sequence>MPGAVGISRLALPRSRPIASPTFTTYPTVLLHQYLPCRCLHQQTLRTLSPATFNSKLGTRSVKTSSVSHKRGAHDRRTGPSSKSGGSGGSGYNRGGRAPYDRGSNVSSGRMSGNSESGDILGYRSRRPAYVKAHSVSGSQMVQAIESSRQGAGLSKSDNGDRGSTTDPFGSKAADPFANKLEAAIEASLRTTGQPQWSNRADSRHDRANTYPAAETQIPDIQAQYLVGYARWESVKAKDVDIKNVTPKSRPKVAVLEHGLDRVLFNPGVHWLQDPRSSVFNFDPYLRSICQPKDFDYNALPAYKTSSMDPALLNMARNHHGKYMGSTSSMTSILSQYYFLISGWKPLKTTHLSEAFTAQPKGFTRLSRAPTTIDLVHKGDGYYAIDADKTFDSSTVLMQLGKSMEKMLTSTPQEFSRFTKANSWMVTAEERNQLEAFNYISVDNFLLRSQLDCEDPRLPGKTFDLKTRAAVAIRLDVHNYELNQGYQLRKAHGYLESFEREYYDMMRSAFLKYSLQVRIGQMDGIFVAFHNTARIFGFQYISLDEMDSRLFGSSVMGDECFKNQLRLLNRTLDEITTKYPNQDLRITVDTDETVQSMNVWVETLPLGARTSVQGRNVTVEFDEAGAPEMQPNAELSLWQIVCYSNINNSTVIGPFDLNERGTDKWELRYKIAELKKPHMMSEYRRMKAIQAEIMLDDAAKEALAEKAIEAGEEDSESRRESLARAASRRDIMRDQFRRISEQGRLKEEDEERRQADKEFLIWEPKGYIKISDAIATSSPAKLESAPAVATKDTKVSAKIDKKTKEAQPAAKTDKNTKGDSITASMARKLKEMISKDVASPSVPTATAVAAVAAAATATSATPTPAKTTDVTGDSESTATESKAPTAETVLAVYYRRISNGKMTKIPREDLAFIRESYLKPASLSLEDSSRLKHLSGFHGDLIQSLTPFDDIRFKLLEVPVRSADYASLDTPTLHRIAGYMGIIPPADKTDRALGRILHSETPRFRYKLHLDYYHNWIHKVLALKDDAAPLSDFKEFVAVEDEAALKRVANGLLVSEIMIHSQEKSYDLNRRDAIKKAVLSQIYYAERSFNDDELKEMGYLPRIFDRAVHKTTKNLLKIGKAAGTKDEAQSELESESKPEPEQEFLSDSAVTSSSSAAVNEQSLSDGGISVAGGSVDEQKKESESSKPIS</sequence>
<feature type="compositionally biased region" description="Low complexity" evidence="1">
    <location>
        <begin position="1146"/>
        <end position="1158"/>
    </location>
</feature>
<evidence type="ECO:0000313" key="2">
    <source>
        <dbReference type="EMBL" id="KAF9146684.1"/>
    </source>
</evidence>
<feature type="compositionally biased region" description="Low complexity" evidence="1">
    <location>
        <begin position="857"/>
        <end position="868"/>
    </location>
</feature>
<dbReference type="InterPro" id="IPR013943">
    <property type="entry name" value="Pet127"/>
</dbReference>
<feature type="compositionally biased region" description="Polar residues" evidence="1">
    <location>
        <begin position="104"/>
        <end position="117"/>
    </location>
</feature>
<evidence type="ECO:0008006" key="4">
    <source>
        <dbReference type="Google" id="ProtNLM"/>
    </source>
</evidence>
<proteinExistence type="predicted"/>
<gene>
    <name evidence="2" type="ORF">BG015_011514</name>
</gene>
<feature type="compositionally biased region" description="Basic and acidic residues" evidence="1">
    <location>
        <begin position="800"/>
        <end position="817"/>
    </location>
</feature>
<feature type="compositionally biased region" description="Basic and acidic residues" evidence="1">
    <location>
        <begin position="1176"/>
        <end position="1189"/>
    </location>
</feature>
<feature type="region of interest" description="Disordered" evidence="1">
    <location>
        <begin position="59"/>
        <end position="174"/>
    </location>
</feature>